<dbReference type="PANTHER" id="PTHR16306:SF0">
    <property type="entry name" value="TRANSLIN-ASSOCIATED FACTOR X-INTERACTING PROTEIN 1"/>
    <property type="match status" value="1"/>
</dbReference>
<dbReference type="EMBL" id="CAUEEQ010015418">
    <property type="protein sequence ID" value="CAJ0939106.1"/>
    <property type="molecule type" value="Genomic_DNA"/>
</dbReference>
<dbReference type="PANTHER" id="PTHR16306">
    <property type="entry name" value="TRANSLIN-ASSOCIATED FACTOR X-INTERACTING PROTEIN 1"/>
    <property type="match status" value="1"/>
</dbReference>
<name>A0ABN9LEW2_9NEOB</name>
<evidence type="ECO:0000313" key="3">
    <source>
        <dbReference type="Proteomes" id="UP001176940"/>
    </source>
</evidence>
<sequence>MLVSVSERCDKEIQKIYENERLEVKTLKTEKYNLLKVIDQLKEEKLSLQAQVSKLQEEMEKVYLMYRNECDARKLLISDINELKYQQEDLRLSQGHKEQGEDPVTLAVALRAARNDLTKTQVLLNTLKADYGDVVPRRDFENQEKHLVAFV</sequence>
<evidence type="ECO:0000256" key="1">
    <source>
        <dbReference type="SAM" id="Coils"/>
    </source>
</evidence>
<evidence type="ECO:0000313" key="2">
    <source>
        <dbReference type="EMBL" id="CAJ0939106.1"/>
    </source>
</evidence>
<comment type="caution">
    <text evidence="2">The sequence shown here is derived from an EMBL/GenBank/DDBJ whole genome shotgun (WGS) entry which is preliminary data.</text>
</comment>
<accession>A0ABN9LEW2</accession>
<gene>
    <name evidence="2" type="ORF">RIMI_LOCUS7945570</name>
</gene>
<dbReference type="Proteomes" id="UP001176940">
    <property type="component" value="Unassembled WGS sequence"/>
</dbReference>
<proteinExistence type="predicted"/>
<organism evidence="2 3">
    <name type="scientific">Ranitomeya imitator</name>
    <name type="common">mimic poison frog</name>
    <dbReference type="NCBI Taxonomy" id="111125"/>
    <lineage>
        <taxon>Eukaryota</taxon>
        <taxon>Metazoa</taxon>
        <taxon>Chordata</taxon>
        <taxon>Craniata</taxon>
        <taxon>Vertebrata</taxon>
        <taxon>Euteleostomi</taxon>
        <taxon>Amphibia</taxon>
        <taxon>Batrachia</taxon>
        <taxon>Anura</taxon>
        <taxon>Neobatrachia</taxon>
        <taxon>Hyloidea</taxon>
        <taxon>Dendrobatidae</taxon>
        <taxon>Dendrobatinae</taxon>
        <taxon>Ranitomeya</taxon>
    </lineage>
</organism>
<reference evidence="2" key="1">
    <citation type="submission" date="2023-07" db="EMBL/GenBank/DDBJ databases">
        <authorList>
            <person name="Stuckert A."/>
        </authorList>
    </citation>
    <scope>NUCLEOTIDE SEQUENCE</scope>
</reference>
<keyword evidence="3" id="KW-1185">Reference proteome</keyword>
<keyword evidence="1" id="KW-0175">Coiled coil</keyword>
<feature type="coiled-coil region" evidence="1">
    <location>
        <begin position="24"/>
        <end position="58"/>
    </location>
</feature>
<protein>
    <submittedName>
        <fullName evidence="2">Uncharacterized protein</fullName>
    </submittedName>
</protein>